<dbReference type="Gene3D" id="1.20.58.60">
    <property type="match status" value="1"/>
</dbReference>
<accession>A0AA85B0L1</accession>
<reference evidence="4" key="1">
    <citation type="submission" date="2023-11" db="UniProtKB">
        <authorList>
            <consortium name="WormBaseParasite"/>
        </authorList>
    </citation>
    <scope>IDENTIFICATION</scope>
</reference>
<evidence type="ECO:0000256" key="2">
    <source>
        <dbReference type="SAM" id="MobiDB-lite"/>
    </source>
</evidence>
<feature type="compositionally biased region" description="Polar residues" evidence="2">
    <location>
        <begin position="1370"/>
        <end position="1414"/>
    </location>
</feature>
<feature type="region of interest" description="Disordered" evidence="2">
    <location>
        <begin position="1343"/>
        <end position="1414"/>
    </location>
</feature>
<dbReference type="SUPFAM" id="SSF46966">
    <property type="entry name" value="Spectrin repeat"/>
    <property type="match status" value="2"/>
</dbReference>
<dbReference type="Proteomes" id="UP000050791">
    <property type="component" value="Unassembled WGS sequence"/>
</dbReference>
<protein>
    <submittedName>
        <fullName evidence="4">Uncharacterized protein</fullName>
    </submittedName>
</protein>
<dbReference type="WBParaSite" id="SMTH1_23230.1">
    <property type="protein sequence ID" value="SMTH1_23230.1"/>
    <property type="gene ID" value="SMTH1_23230"/>
</dbReference>
<evidence type="ECO:0000313" key="3">
    <source>
        <dbReference type="Proteomes" id="UP000050791"/>
    </source>
</evidence>
<evidence type="ECO:0000256" key="1">
    <source>
        <dbReference type="SAM" id="Coils"/>
    </source>
</evidence>
<keyword evidence="1" id="KW-0175">Coiled coil</keyword>
<evidence type="ECO:0000313" key="4">
    <source>
        <dbReference type="WBParaSite" id="SMTH1_23230.1"/>
    </source>
</evidence>
<sequence length="1443" mass="168449">MKTYEIEYNSYENWFKQWKNNLYLIQLNITKLFIDLKQLNEFHMIDIEINRFIDSLNELNKELIEKQTLLLKINTTTTNNNNNNNNNQSINKLDFNQSYEKKFLLLMNEIKENQYSIEQIIDCLKRIKMKLKELMINLKNSKQWIEEISEQFSRIKEGKNPIRISPYPSKNDSNKSEYWKTNYSMNTQLLLTNHNERNELQSITPSPSSASSSFLIDQLLKQSHLKMDLLQNYINEITKTSSIIADNVNHLFNELENDLLKLNINDTIIIDEIHNRQNSIEQLLIHMIDYKNDLNLFINQLNQFNNKLNDFKQSFMNHLIKIKKINQQSINNLNNLSINQLMNEKNNQLMIDIYYPLDEIIQNYQVFQSELMSQKSELTQLNSLCESIQQRTNESGVKNSLNQLLVQYHSLIKSCEDVLSKLQLVFMENREFQVLCNNIRNFLDTLTTELKSININEQNLNLSENHLNTITSIREKLRSYQPKLLELSDRADRICRASSTAALTMNQIFMTHSSQLDINDSVNTPVFTGYDHQHKLATNQNEINNLQTETIGSKAKRQLNEFRNEFNEINQQITEYQEKLNHMVNEQKNLSELYNDLRNWIDKTEKKLNILESGMLVNQTETNEQNIRTLIHESIKFNENNWNTYIQQITVLNKELNEYSQKYEQFCENIPDTTKINGQTNKFNQLTGRFTEMKERIQRFITWINTIQQNYSAFRDSAQTIERWMNSINFRLMSAGTNNTNSNLTGNLSAYQDSTIQIDQFMKEINKEGKNLLENTHQLIHLLIHNITKDQATISRTNRICKSITCPYREIPIDHSVVDNWKYLVNSSNDEKLLDRIILDVLERNKEIEINYMNIHSNAQSIKSRLDDQLNRFKAYIDSLNSVATFILNDLQSWWKRLSVISQSSVAVATITGITTTNQLITTSDPISSNSYNVTGLTTYPNKSFINYQIDRLKQLTDDKPLAKAVSLEDVGHQLAMTLAMQSQLMTMKRELSTLGYKCGMSSVEIDYISQEGDKSSDNKGNSSDQTLVKLLAKHLECHTEQLRELRTKWEHYVKERDIFGRWLSERQTACHHLLELRSRSAQPEDEESRALEETIVPKIMQTYKSYPADQRHQFNEYLIHSNTMDSNDLDIPSMEYGLRNSGGNRGIARLLWPYDHRRSHSEYRGKIPILPEKAEALVHSSAKTLKHTKLLNELAKSVNQLKNEVITSEVDAQRNYLVDQRDYSIPSNTITPSSSNQLSNNNLQQRISTESIRRNLPSSNYYPIIQLNKQSIINKYHKSSFDDISNWCNDDMKISSYSYDNKQPIDLISSHYFKNDLSQYTTSKPCIHLPLKDELHNEQKRLNTSPYLSPYKSSIPKPDTFMKSRSSKKTNLTPSHASRPISRNTNVPSDTRQRIISQTQPLNNKSTQMTTSSLNDNTSLLRTKNVAKKLNTNTDNKSYLIY</sequence>
<proteinExistence type="predicted"/>
<feature type="coiled-coil region" evidence="1">
    <location>
        <begin position="552"/>
        <end position="593"/>
    </location>
</feature>
<organism evidence="3 4">
    <name type="scientific">Schistosoma mattheei</name>
    <dbReference type="NCBI Taxonomy" id="31246"/>
    <lineage>
        <taxon>Eukaryota</taxon>
        <taxon>Metazoa</taxon>
        <taxon>Spiralia</taxon>
        <taxon>Lophotrochozoa</taxon>
        <taxon>Platyhelminthes</taxon>
        <taxon>Trematoda</taxon>
        <taxon>Digenea</taxon>
        <taxon>Strigeidida</taxon>
        <taxon>Schistosomatoidea</taxon>
        <taxon>Schistosomatidae</taxon>
        <taxon>Schistosoma</taxon>
    </lineage>
</organism>
<name>A0AA85B0L1_9TREM</name>